<evidence type="ECO:0000256" key="8">
    <source>
        <dbReference type="ARBA" id="ARBA00023010"/>
    </source>
</evidence>
<dbReference type="Proteomes" id="UP000326354">
    <property type="component" value="Chromosome"/>
</dbReference>
<keyword evidence="7 10" id="KW-1278">Translocase</keyword>
<sequence>MLSRYFLGIYPRTLNVSSYHKKIAKRILHLEKKISLLSSEEIRKRFAEMREAIQTGQSAEKLLSEGFALIREAAWRTLKMRHYEVQILAGLCLFEGAFAEMATGEGKTLTAVLPVSMWALHGKGVHVHTTNSYLAERDFELMLPVYEFLGLSCGLLRQKHTSVEKKKNYDCDITYGVGSGYGFDYMRDQLAILNSAKPKLGKTFMASMHGYKQRKAFKMQRELAFALIDEVDSVLLDEARSPLVISGAQGGANPNAHIYQLAEKTAKGLVEEEDFVIDKSKKSIDILPCAHEKMYKVSPPKGLVTPWSFYIRQALSAQYFFRKNVHYMVDEGKVVIVDEYTGRRFAERTWRDGLHQAIEAKEGLVITEVSKSAARITRQRYFSFYEKIAGMTGTAQGSEREVWKFYHSPVMKIPPRKPMQRTELLDRIFGNLEAKWQAVEHKVCEVHEKQQPLLIGTRTIENSELLALRLQKLGLEVQVLNAKQDAEEAEIIADAGQKGKITIATNMAGRGTDIKLGEGVESLGGLFVLGTERHESQRVDRQLIGRCGRQGNVGTTQFFISFADDLIVQHLPKLTARFSTKGELPSHYIKIFTRLQHQLDAIHFEQRKKMFHFDTWVEEVLQMIGH</sequence>
<dbReference type="GO" id="GO:0017038">
    <property type="term" value="P:protein import"/>
    <property type="evidence" value="ECO:0007669"/>
    <property type="project" value="InterPro"/>
</dbReference>
<dbReference type="EC" id="7.4.2.8" evidence="10"/>
<proteinExistence type="inferred from homology"/>
<dbReference type="Gene3D" id="3.90.1440.10">
    <property type="entry name" value="SecA, preprotein cross-linking domain"/>
    <property type="match status" value="1"/>
</dbReference>
<organism evidence="14 15">
    <name type="scientific">Uabimicrobium amorphum</name>
    <dbReference type="NCBI Taxonomy" id="2596890"/>
    <lineage>
        <taxon>Bacteria</taxon>
        <taxon>Pseudomonadati</taxon>
        <taxon>Planctomycetota</taxon>
        <taxon>Candidatus Uabimicrobiia</taxon>
        <taxon>Candidatus Uabimicrobiales</taxon>
        <taxon>Candidatus Uabimicrobiaceae</taxon>
        <taxon>Candidatus Uabimicrobium</taxon>
    </lineage>
</organism>
<dbReference type="PROSITE" id="PS51196">
    <property type="entry name" value="SECA_MOTOR_DEAD"/>
    <property type="match status" value="1"/>
</dbReference>
<keyword evidence="3 10" id="KW-0963">Cytoplasm</keyword>
<evidence type="ECO:0000259" key="13">
    <source>
        <dbReference type="PROSITE" id="PS51196"/>
    </source>
</evidence>
<reference evidence="14 15" key="1">
    <citation type="submission" date="2019-08" db="EMBL/GenBank/DDBJ databases">
        <title>Complete genome sequence of Candidatus Uab amorphum.</title>
        <authorList>
            <person name="Shiratori T."/>
            <person name="Suzuki S."/>
            <person name="Kakizawa Y."/>
            <person name="Ishida K."/>
        </authorList>
    </citation>
    <scope>NUCLEOTIDE SEQUENCE [LARGE SCALE GENOMIC DNA]</scope>
    <source>
        <strain evidence="14 15">SRT547</strain>
    </source>
</reference>
<dbReference type="InterPro" id="IPR011115">
    <property type="entry name" value="SecA_DEAD"/>
</dbReference>
<feature type="domain" description="SecA family profile" evidence="13">
    <location>
        <begin position="2"/>
        <end position="587"/>
    </location>
</feature>
<dbReference type="CDD" id="cd18803">
    <property type="entry name" value="SF2_C_secA"/>
    <property type="match status" value="1"/>
</dbReference>
<comment type="similarity">
    <text evidence="10">Belongs to the SecA family.</text>
</comment>
<dbReference type="GO" id="GO:0006605">
    <property type="term" value="P:protein targeting"/>
    <property type="evidence" value="ECO:0007669"/>
    <property type="project" value="UniProtKB-UniRule"/>
</dbReference>
<dbReference type="SUPFAM" id="SSF52540">
    <property type="entry name" value="P-loop containing nucleoside triphosphate hydrolases"/>
    <property type="match status" value="2"/>
</dbReference>
<evidence type="ECO:0000313" key="15">
    <source>
        <dbReference type="Proteomes" id="UP000326354"/>
    </source>
</evidence>
<dbReference type="Pfam" id="PF07517">
    <property type="entry name" value="SecA_DEAD"/>
    <property type="match status" value="1"/>
</dbReference>
<dbReference type="GO" id="GO:0043952">
    <property type="term" value="P:protein transport by the Sec complex"/>
    <property type="evidence" value="ECO:0007669"/>
    <property type="project" value="TreeGrafter"/>
</dbReference>
<keyword evidence="2 10" id="KW-1003">Cell membrane</keyword>
<dbReference type="FunFam" id="3.40.50.300:FF:000429">
    <property type="entry name" value="Preprotein translocase subunit SecA"/>
    <property type="match status" value="1"/>
</dbReference>
<evidence type="ECO:0000259" key="11">
    <source>
        <dbReference type="PROSITE" id="PS51192"/>
    </source>
</evidence>
<keyword evidence="9 10" id="KW-0472">Membrane</keyword>
<comment type="subcellular location">
    <subcellularLocation>
        <location evidence="10">Cell membrane</location>
        <topology evidence="10">Peripheral membrane protein</topology>
        <orientation evidence="10">Cytoplasmic side</orientation>
    </subcellularLocation>
    <subcellularLocation>
        <location evidence="10">Cytoplasm</location>
    </subcellularLocation>
    <text evidence="10">Distribution is 50-50.</text>
</comment>
<dbReference type="GO" id="GO:0008564">
    <property type="term" value="F:protein-exporting ATPase activity"/>
    <property type="evidence" value="ECO:0007669"/>
    <property type="project" value="UniProtKB-EC"/>
</dbReference>
<feature type="binding site" evidence="10">
    <location>
        <position position="86"/>
    </location>
    <ligand>
        <name>ATP</name>
        <dbReference type="ChEBI" id="CHEBI:30616"/>
    </ligand>
</feature>
<evidence type="ECO:0000256" key="9">
    <source>
        <dbReference type="ARBA" id="ARBA00023136"/>
    </source>
</evidence>
<dbReference type="PANTHER" id="PTHR30612:SF0">
    <property type="entry name" value="CHLOROPLAST PROTEIN-TRANSPORTING ATPASE"/>
    <property type="match status" value="1"/>
</dbReference>
<evidence type="ECO:0000256" key="10">
    <source>
        <dbReference type="HAMAP-Rule" id="MF_01382"/>
    </source>
</evidence>
<dbReference type="KEGG" id="uam:UABAM_03639"/>
<dbReference type="Pfam" id="PF21090">
    <property type="entry name" value="P-loop_SecA"/>
    <property type="match status" value="1"/>
</dbReference>
<dbReference type="InterPro" id="IPR036670">
    <property type="entry name" value="SecA_X-link_sf"/>
</dbReference>
<evidence type="ECO:0000259" key="12">
    <source>
        <dbReference type="PROSITE" id="PS51194"/>
    </source>
</evidence>
<dbReference type="GO" id="GO:0005829">
    <property type="term" value="C:cytosol"/>
    <property type="evidence" value="ECO:0007669"/>
    <property type="project" value="TreeGrafter"/>
</dbReference>
<dbReference type="SMART" id="SM00958">
    <property type="entry name" value="SecA_PP_bind"/>
    <property type="match status" value="1"/>
</dbReference>
<dbReference type="InterPro" id="IPR001650">
    <property type="entry name" value="Helicase_C-like"/>
</dbReference>
<dbReference type="InterPro" id="IPR011130">
    <property type="entry name" value="SecA_preprotein_X-link_dom"/>
</dbReference>
<dbReference type="GO" id="GO:0065002">
    <property type="term" value="P:intracellular protein transmembrane transport"/>
    <property type="evidence" value="ECO:0007669"/>
    <property type="project" value="UniProtKB-UniRule"/>
</dbReference>
<gene>
    <name evidence="10" type="primary">secA</name>
    <name evidence="14" type="ORF">UABAM_03639</name>
</gene>
<dbReference type="GO" id="GO:0005524">
    <property type="term" value="F:ATP binding"/>
    <property type="evidence" value="ECO:0007669"/>
    <property type="project" value="UniProtKB-UniRule"/>
</dbReference>
<dbReference type="RefSeq" id="WP_151969385.1">
    <property type="nucleotide sequence ID" value="NZ_AP019860.1"/>
</dbReference>
<dbReference type="EMBL" id="AP019860">
    <property type="protein sequence ID" value="BBM85275.1"/>
    <property type="molecule type" value="Genomic_DNA"/>
</dbReference>
<keyword evidence="15" id="KW-1185">Reference proteome</keyword>
<comment type="subunit">
    <text evidence="10">Monomer and homodimer. Part of the essential Sec protein translocation apparatus which comprises SecA, SecYEG and auxiliary proteins SecDF. Other proteins may also be involved.</text>
</comment>
<keyword evidence="5 10" id="KW-0067">ATP-binding</keyword>
<dbReference type="SMART" id="SM00957">
    <property type="entry name" value="SecA_DEAD"/>
    <property type="match status" value="1"/>
</dbReference>
<name>A0A5S9IRC8_UABAM</name>
<dbReference type="InterPro" id="IPR044722">
    <property type="entry name" value="SecA_SF2_C"/>
</dbReference>
<evidence type="ECO:0000313" key="14">
    <source>
        <dbReference type="EMBL" id="BBM85275.1"/>
    </source>
</evidence>
<evidence type="ECO:0000256" key="6">
    <source>
        <dbReference type="ARBA" id="ARBA00022927"/>
    </source>
</evidence>
<dbReference type="GO" id="GO:0031522">
    <property type="term" value="C:cell envelope Sec protein transport complex"/>
    <property type="evidence" value="ECO:0007669"/>
    <property type="project" value="TreeGrafter"/>
</dbReference>
<feature type="domain" description="Helicase C-terminal" evidence="12">
    <location>
        <begin position="438"/>
        <end position="592"/>
    </location>
</feature>
<dbReference type="InterPro" id="IPR000185">
    <property type="entry name" value="SecA"/>
</dbReference>
<dbReference type="PRINTS" id="PR00906">
    <property type="entry name" value="SECA"/>
</dbReference>
<dbReference type="PROSITE" id="PS51194">
    <property type="entry name" value="HELICASE_CTER"/>
    <property type="match status" value="1"/>
</dbReference>
<comment type="function">
    <text evidence="10">Part of the Sec protein translocase complex. Interacts with the SecYEG preprotein conducting channel. Has a central role in coupling the hydrolysis of ATP to the transfer of proteins into and across the cell membrane, serving as an ATP-driven molecular motor driving the stepwise translocation of polypeptide chains across the membrane.</text>
</comment>
<dbReference type="AlphaFoldDB" id="A0A5S9IRC8"/>
<evidence type="ECO:0000256" key="7">
    <source>
        <dbReference type="ARBA" id="ARBA00022967"/>
    </source>
</evidence>
<dbReference type="PROSITE" id="PS51192">
    <property type="entry name" value="HELICASE_ATP_BIND_1"/>
    <property type="match status" value="1"/>
</dbReference>
<dbReference type="InterPro" id="IPR027417">
    <property type="entry name" value="P-loop_NTPase"/>
</dbReference>
<protein>
    <recommendedName>
        <fullName evidence="10">Protein translocase subunit SecA</fullName>
        <ecNumber evidence="10">7.4.2.8</ecNumber>
    </recommendedName>
</protein>
<keyword evidence="6 10" id="KW-0653">Protein transport</keyword>
<dbReference type="OrthoDB" id="9805579at2"/>
<dbReference type="CDD" id="cd17928">
    <property type="entry name" value="DEXDc_SecA"/>
    <property type="match status" value="1"/>
</dbReference>
<dbReference type="InterPro" id="IPR014001">
    <property type="entry name" value="Helicase_ATP-bd"/>
</dbReference>
<evidence type="ECO:0000256" key="1">
    <source>
        <dbReference type="ARBA" id="ARBA00022448"/>
    </source>
</evidence>
<dbReference type="SUPFAM" id="SSF81767">
    <property type="entry name" value="Pre-protein crosslinking domain of SecA"/>
    <property type="match status" value="1"/>
</dbReference>
<evidence type="ECO:0000256" key="5">
    <source>
        <dbReference type="ARBA" id="ARBA00022840"/>
    </source>
</evidence>
<feature type="binding site" evidence="10">
    <location>
        <begin position="104"/>
        <end position="108"/>
    </location>
    <ligand>
        <name>ATP</name>
        <dbReference type="ChEBI" id="CHEBI:30616"/>
    </ligand>
</feature>
<keyword evidence="1 10" id="KW-0813">Transport</keyword>
<dbReference type="InterPro" id="IPR020937">
    <property type="entry name" value="SecA_CS"/>
</dbReference>
<evidence type="ECO:0000256" key="2">
    <source>
        <dbReference type="ARBA" id="ARBA00022475"/>
    </source>
</evidence>
<dbReference type="Pfam" id="PF01043">
    <property type="entry name" value="SecA_PP_bind"/>
    <property type="match status" value="1"/>
</dbReference>
<keyword evidence="8 10" id="KW-0811">Translocation</keyword>
<dbReference type="HAMAP" id="MF_01382">
    <property type="entry name" value="SecA"/>
    <property type="match status" value="1"/>
</dbReference>
<accession>A0A5S9IRC8</accession>
<dbReference type="Gene3D" id="3.40.50.300">
    <property type="entry name" value="P-loop containing nucleotide triphosphate hydrolases"/>
    <property type="match status" value="2"/>
</dbReference>
<dbReference type="PROSITE" id="PS01312">
    <property type="entry name" value="SECA"/>
    <property type="match status" value="1"/>
</dbReference>
<keyword evidence="4 10" id="KW-0547">Nucleotide-binding</keyword>
<comment type="catalytic activity">
    <reaction evidence="10">
        <text>ATP + H2O + cellular proteinSide 1 = ADP + phosphate + cellular proteinSide 2.</text>
        <dbReference type="EC" id="7.4.2.8"/>
    </reaction>
</comment>
<evidence type="ECO:0000256" key="4">
    <source>
        <dbReference type="ARBA" id="ARBA00022741"/>
    </source>
</evidence>
<dbReference type="GO" id="GO:0005886">
    <property type="term" value="C:plasma membrane"/>
    <property type="evidence" value="ECO:0007669"/>
    <property type="project" value="UniProtKB-SubCell"/>
</dbReference>
<evidence type="ECO:0000256" key="3">
    <source>
        <dbReference type="ARBA" id="ARBA00022490"/>
    </source>
</evidence>
<dbReference type="PANTHER" id="PTHR30612">
    <property type="entry name" value="SECA INNER MEMBRANE COMPONENT OF SEC PROTEIN SECRETION SYSTEM"/>
    <property type="match status" value="1"/>
</dbReference>
<feature type="domain" description="Helicase ATP-binding" evidence="11">
    <location>
        <begin position="88"/>
        <end position="267"/>
    </location>
</feature>
<feature type="binding site" evidence="10">
    <location>
        <position position="513"/>
    </location>
    <ligand>
        <name>ATP</name>
        <dbReference type="ChEBI" id="CHEBI:30616"/>
    </ligand>
</feature>
<dbReference type="InterPro" id="IPR014018">
    <property type="entry name" value="SecA_motor_DEAD"/>
</dbReference>